<feature type="compositionally biased region" description="Low complexity" evidence="4">
    <location>
        <begin position="91"/>
        <end position="109"/>
    </location>
</feature>
<keyword evidence="3" id="KW-0802">TPR repeat</keyword>
<gene>
    <name evidence="6" type="primary">ybgF</name>
    <name evidence="2" type="synonym">cpoB</name>
    <name evidence="6" type="ORF">NWE54_15360</name>
</gene>
<comment type="similarity">
    <text evidence="2">Belongs to the CpoB family.</text>
</comment>
<dbReference type="GO" id="GO:0043093">
    <property type="term" value="P:FtsZ-dependent cytokinesis"/>
    <property type="evidence" value="ECO:0007669"/>
    <property type="project" value="UniProtKB-UniRule"/>
</dbReference>
<sequence length="314" mass="33354" precursor="true">MLRSLLARHLSRPGLAALALSAALAGGAAPASAQDAADLLVRTTRLENQLRQMSGQIEQLQFENKRLTDQLSRFQQDVDFRLNEKGGGGRPNAATPGPTGAPPAGAAPQRQRRGDAFDPTMQHGAAGAPQQLGGGGAIAGIIEDDYAGGPATGQPLDLQGVGRPVPQGGLPQDRPRGASVAAASGPQSAKDAYDLAFASLQRKEYEQAEMGFRQFLQSYPRDRQAVDATYWLGESYLQRQRYREAAEQFLKISRESPKAAKAPESLLKLGMSLNGLGAKEQACATYAKVGVDYPSASNSVRQGIARERRRSGCA</sequence>
<evidence type="ECO:0000256" key="2">
    <source>
        <dbReference type="HAMAP-Rule" id="MF_02066"/>
    </source>
</evidence>
<name>A0A9E7ZRY1_9HYPH</name>
<dbReference type="PROSITE" id="PS50005">
    <property type="entry name" value="TPR"/>
    <property type="match status" value="1"/>
</dbReference>
<dbReference type="NCBIfam" id="TIGR02795">
    <property type="entry name" value="tol_pal_ybgF"/>
    <property type="match status" value="1"/>
</dbReference>
<dbReference type="Gene3D" id="1.25.40.10">
    <property type="entry name" value="Tetratricopeptide repeat domain"/>
    <property type="match status" value="1"/>
</dbReference>
<dbReference type="InterPro" id="IPR039565">
    <property type="entry name" value="BamD-like"/>
</dbReference>
<feature type="region of interest" description="Disordered" evidence="4">
    <location>
        <begin position="145"/>
        <end position="185"/>
    </location>
</feature>
<keyword evidence="2" id="KW-0131">Cell cycle</keyword>
<keyword evidence="2" id="KW-0175">Coiled coil</keyword>
<dbReference type="InterPro" id="IPR019734">
    <property type="entry name" value="TPR_rpt"/>
</dbReference>
<dbReference type="InterPro" id="IPR034706">
    <property type="entry name" value="CpoB"/>
</dbReference>
<evidence type="ECO:0000259" key="5">
    <source>
        <dbReference type="Pfam" id="PF13525"/>
    </source>
</evidence>
<feature type="repeat" description="TPR" evidence="3">
    <location>
        <begin position="226"/>
        <end position="259"/>
    </location>
</feature>
<feature type="domain" description="Outer membrane lipoprotein BamD-like" evidence="5">
    <location>
        <begin position="185"/>
        <end position="255"/>
    </location>
</feature>
<dbReference type="SUPFAM" id="SSF48452">
    <property type="entry name" value="TPR-like"/>
    <property type="match status" value="1"/>
</dbReference>
<dbReference type="EMBL" id="CP102774">
    <property type="protein sequence ID" value="UZF85207.1"/>
    <property type="molecule type" value="Genomic_DNA"/>
</dbReference>
<feature type="coiled-coil region" evidence="2">
    <location>
        <begin position="43"/>
        <end position="77"/>
    </location>
</feature>
<keyword evidence="2" id="KW-0574">Periplasm</keyword>
<keyword evidence="2" id="KW-0132">Cell division</keyword>
<comment type="subcellular location">
    <subcellularLocation>
        <location evidence="2">Periplasm</location>
    </subcellularLocation>
</comment>
<dbReference type="InterPro" id="IPR011990">
    <property type="entry name" value="TPR-like_helical_dom_sf"/>
</dbReference>
<accession>A0A9E7ZRY1</accession>
<feature type="signal peptide" evidence="2">
    <location>
        <begin position="1"/>
        <end position="33"/>
    </location>
</feature>
<feature type="region of interest" description="Disordered" evidence="4">
    <location>
        <begin position="81"/>
        <end position="132"/>
    </location>
</feature>
<reference evidence="6" key="1">
    <citation type="submission" date="2022-08" db="EMBL/GenBank/DDBJ databases">
        <title>Complete Genome Sequences of 2 Bosea sp. soil isolates.</title>
        <authorList>
            <person name="Alvarez Arevalo M."/>
            <person name="Sterndorff E.B."/>
            <person name="Faurdal D."/>
            <person name="Joergensen T.S."/>
            <person name="Weber T."/>
        </authorList>
    </citation>
    <scope>NUCLEOTIDE SEQUENCE</scope>
    <source>
        <strain evidence="6">NBC_00436</strain>
    </source>
</reference>
<evidence type="ECO:0000256" key="3">
    <source>
        <dbReference type="PROSITE-ProRule" id="PRU00339"/>
    </source>
</evidence>
<comment type="function">
    <text evidence="2">Mediates coordination of peptidoglycan synthesis and outer membrane constriction during cell division.</text>
</comment>
<organism evidence="6">
    <name type="scientific">Bosea sp. NBC_00436</name>
    <dbReference type="NCBI Taxonomy" id="2969620"/>
    <lineage>
        <taxon>Bacteria</taxon>
        <taxon>Pseudomonadati</taxon>
        <taxon>Pseudomonadota</taxon>
        <taxon>Alphaproteobacteria</taxon>
        <taxon>Hyphomicrobiales</taxon>
        <taxon>Boseaceae</taxon>
        <taxon>Bosea</taxon>
    </lineage>
</organism>
<dbReference type="GO" id="GO:0030288">
    <property type="term" value="C:outer membrane-bounded periplasmic space"/>
    <property type="evidence" value="ECO:0007669"/>
    <property type="project" value="UniProtKB-UniRule"/>
</dbReference>
<feature type="chain" id="PRO_5039771756" description="Cell division coordinator CpoB" evidence="2">
    <location>
        <begin position="34"/>
        <end position="314"/>
    </location>
</feature>
<protein>
    <recommendedName>
        <fullName evidence="2">Cell division coordinator CpoB</fullName>
    </recommendedName>
</protein>
<evidence type="ECO:0000313" key="6">
    <source>
        <dbReference type="EMBL" id="UZF85207.1"/>
    </source>
</evidence>
<dbReference type="HAMAP" id="MF_02066">
    <property type="entry name" value="CpoB"/>
    <property type="match status" value="1"/>
</dbReference>
<dbReference type="InterPro" id="IPR014162">
    <property type="entry name" value="CpoB_C"/>
</dbReference>
<dbReference type="Pfam" id="PF13525">
    <property type="entry name" value="YfiO"/>
    <property type="match status" value="1"/>
</dbReference>
<dbReference type="AlphaFoldDB" id="A0A9E7ZRY1"/>
<keyword evidence="1 2" id="KW-0732">Signal</keyword>
<proteinExistence type="inferred from homology"/>
<evidence type="ECO:0000256" key="1">
    <source>
        <dbReference type="ARBA" id="ARBA00022729"/>
    </source>
</evidence>
<evidence type="ECO:0000256" key="4">
    <source>
        <dbReference type="SAM" id="MobiDB-lite"/>
    </source>
</evidence>
<dbReference type="Pfam" id="PF13174">
    <property type="entry name" value="TPR_6"/>
    <property type="match status" value="1"/>
</dbReference>